<dbReference type="FunFam" id="1.10.8.60:FF:000013">
    <property type="entry name" value="DNA polymerase III subunit gamma/tau"/>
    <property type="match status" value="1"/>
</dbReference>
<keyword evidence="4 11" id="KW-0235">DNA replication</keyword>
<evidence type="ECO:0000256" key="10">
    <source>
        <dbReference type="ARBA" id="ARBA00049244"/>
    </source>
</evidence>
<dbReference type="PANTHER" id="PTHR11669:SF0">
    <property type="entry name" value="PROTEIN STICHEL-LIKE 2"/>
    <property type="match status" value="1"/>
</dbReference>
<feature type="domain" description="AAA+ ATPase" evidence="13">
    <location>
        <begin position="39"/>
        <end position="180"/>
    </location>
</feature>
<comment type="subunit">
    <text evidence="11">DNA polymerase III contains a core (composed of alpha, epsilon and theta chains) that associates with a tau subunit. This core dimerizes to form the POLIII' complex. PolIII' associates with the gamma complex (composed of gamma, delta, delta', psi and chi chains) and with the beta chain to form the complete DNA polymerase III complex.</text>
</comment>
<dbReference type="InterPro" id="IPR022754">
    <property type="entry name" value="DNA_pol_III_gamma-3"/>
</dbReference>
<dbReference type="SUPFAM" id="SSF48019">
    <property type="entry name" value="post-AAA+ oligomerization domain-like"/>
    <property type="match status" value="1"/>
</dbReference>
<dbReference type="InterPro" id="IPR003593">
    <property type="entry name" value="AAA+_ATPase"/>
</dbReference>
<evidence type="ECO:0000256" key="7">
    <source>
        <dbReference type="ARBA" id="ARBA00022833"/>
    </source>
</evidence>
<evidence type="ECO:0000256" key="12">
    <source>
        <dbReference type="SAM" id="MobiDB-lite"/>
    </source>
</evidence>
<evidence type="ECO:0000313" key="15">
    <source>
        <dbReference type="Proteomes" id="UP000198988"/>
    </source>
</evidence>
<dbReference type="Pfam" id="PF13177">
    <property type="entry name" value="DNA_pol3_delta2"/>
    <property type="match status" value="1"/>
</dbReference>
<dbReference type="GO" id="GO:0009360">
    <property type="term" value="C:DNA polymerase III complex"/>
    <property type="evidence" value="ECO:0007669"/>
    <property type="project" value="InterPro"/>
</dbReference>
<reference evidence="15" key="1">
    <citation type="submission" date="2016-06" db="EMBL/GenBank/DDBJ databases">
        <authorList>
            <person name="Petersen J."/>
            <person name="Sayavedra L."/>
        </authorList>
    </citation>
    <scope>NUCLEOTIDE SEQUENCE [LARGE SCALE GENOMIC DNA]</scope>
    <source>
        <strain evidence="15">BazSymA</strain>
    </source>
</reference>
<accession>A0A1H6L8T5</accession>
<proteinExistence type="inferred from homology"/>
<dbReference type="InterPro" id="IPR050238">
    <property type="entry name" value="DNA_Rep/Repair_Clamp_Loader"/>
</dbReference>
<comment type="catalytic activity">
    <reaction evidence="10 11">
        <text>DNA(n) + a 2'-deoxyribonucleoside 5'-triphosphate = DNA(n+1) + diphosphate</text>
        <dbReference type="Rhea" id="RHEA:22508"/>
        <dbReference type="Rhea" id="RHEA-COMP:17339"/>
        <dbReference type="Rhea" id="RHEA-COMP:17340"/>
        <dbReference type="ChEBI" id="CHEBI:33019"/>
        <dbReference type="ChEBI" id="CHEBI:61560"/>
        <dbReference type="ChEBI" id="CHEBI:173112"/>
        <dbReference type="EC" id="2.7.7.7"/>
    </reaction>
</comment>
<dbReference type="GO" id="GO:0003677">
    <property type="term" value="F:DNA binding"/>
    <property type="evidence" value="ECO:0007669"/>
    <property type="project" value="InterPro"/>
</dbReference>
<dbReference type="InterPro" id="IPR001270">
    <property type="entry name" value="ClpA/B"/>
</dbReference>
<dbReference type="InterPro" id="IPR027417">
    <property type="entry name" value="P-loop_NTPase"/>
</dbReference>
<evidence type="ECO:0000256" key="5">
    <source>
        <dbReference type="ARBA" id="ARBA00022723"/>
    </source>
</evidence>
<evidence type="ECO:0000313" key="14">
    <source>
        <dbReference type="EMBL" id="SEH80850.1"/>
    </source>
</evidence>
<dbReference type="CDD" id="cd00009">
    <property type="entry name" value="AAA"/>
    <property type="match status" value="1"/>
</dbReference>
<dbReference type="EMBL" id="CDSC02000227">
    <property type="protein sequence ID" value="SEH80850.1"/>
    <property type="molecule type" value="Genomic_DNA"/>
</dbReference>
<dbReference type="NCBIfam" id="NF004046">
    <property type="entry name" value="PRK05563.1"/>
    <property type="match status" value="1"/>
</dbReference>
<dbReference type="RefSeq" id="WP_090715960.1">
    <property type="nucleotide sequence ID" value="NZ_CAESAP020000103.1"/>
</dbReference>
<organism evidence="14 15">
    <name type="scientific">Bathymodiolus azoricus thioautotrophic gill symbiont</name>
    <dbReference type="NCBI Taxonomy" id="235205"/>
    <lineage>
        <taxon>Bacteria</taxon>
        <taxon>Pseudomonadati</taxon>
        <taxon>Pseudomonadota</taxon>
        <taxon>Gammaproteobacteria</taxon>
        <taxon>sulfur-oxidizing symbionts</taxon>
    </lineage>
</organism>
<evidence type="ECO:0000256" key="1">
    <source>
        <dbReference type="ARBA" id="ARBA00006360"/>
    </source>
</evidence>
<dbReference type="FunFam" id="3.40.50.300:FF:000014">
    <property type="entry name" value="DNA polymerase III subunit gamma/tau"/>
    <property type="match status" value="1"/>
</dbReference>
<dbReference type="Pfam" id="PF12169">
    <property type="entry name" value="DNA_pol3_gamma3"/>
    <property type="match status" value="1"/>
</dbReference>
<dbReference type="Gene3D" id="1.20.272.10">
    <property type="match status" value="1"/>
</dbReference>
<dbReference type="InterPro" id="IPR012763">
    <property type="entry name" value="DNA_pol_III_sug/sutau_N"/>
</dbReference>
<dbReference type="Proteomes" id="UP000198988">
    <property type="component" value="Unassembled WGS sequence"/>
</dbReference>
<name>A0A1H6L8T5_9GAMM</name>
<evidence type="ECO:0000256" key="9">
    <source>
        <dbReference type="ARBA" id="ARBA00022932"/>
    </source>
</evidence>
<feature type="region of interest" description="Disordered" evidence="12">
    <location>
        <begin position="360"/>
        <end position="397"/>
    </location>
</feature>
<keyword evidence="8 11" id="KW-0067">ATP-binding</keyword>
<dbReference type="AlphaFoldDB" id="A0A1H6L8T5"/>
<dbReference type="GO" id="GO:0003887">
    <property type="term" value="F:DNA-directed DNA polymerase activity"/>
    <property type="evidence" value="ECO:0007669"/>
    <property type="project" value="UniProtKB-KW"/>
</dbReference>
<evidence type="ECO:0000256" key="3">
    <source>
        <dbReference type="ARBA" id="ARBA00022695"/>
    </source>
</evidence>
<comment type="similarity">
    <text evidence="1 11">Belongs to the DnaX/STICHEL family.</text>
</comment>
<protein>
    <recommendedName>
        <fullName evidence="11">DNA polymerase III subunit gamma/tau</fullName>
        <ecNumber evidence="11">2.7.7.7</ecNumber>
    </recommendedName>
</protein>
<dbReference type="Gene3D" id="1.10.8.60">
    <property type="match status" value="1"/>
</dbReference>
<evidence type="ECO:0000256" key="8">
    <source>
        <dbReference type="ARBA" id="ARBA00022840"/>
    </source>
</evidence>
<keyword evidence="9 11" id="KW-0239">DNA-directed DNA polymerase</keyword>
<dbReference type="InterPro" id="IPR038249">
    <property type="entry name" value="PolIII_tau_V_sf"/>
</dbReference>
<dbReference type="Gene3D" id="3.30.300.150">
    <property type="entry name" value="DNA polymerase III, tau subunit, domain V"/>
    <property type="match status" value="1"/>
</dbReference>
<evidence type="ECO:0000259" key="13">
    <source>
        <dbReference type="SMART" id="SM00382"/>
    </source>
</evidence>
<dbReference type="NCBIfam" id="TIGR02397">
    <property type="entry name" value="dnaX_nterm"/>
    <property type="match status" value="1"/>
</dbReference>
<dbReference type="Pfam" id="PF22608">
    <property type="entry name" value="DNAX_ATPase_lid"/>
    <property type="match status" value="1"/>
</dbReference>
<gene>
    <name evidence="11" type="primary">dnaX</name>
    <name evidence="14" type="ORF">BAZSYMA_ACONTIG00208_2</name>
</gene>
<keyword evidence="7" id="KW-0862">Zinc</keyword>
<dbReference type="GO" id="GO:0046872">
    <property type="term" value="F:metal ion binding"/>
    <property type="evidence" value="ECO:0007669"/>
    <property type="project" value="UniProtKB-KW"/>
</dbReference>
<dbReference type="PANTHER" id="PTHR11669">
    <property type="entry name" value="REPLICATION FACTOR C / DNA POLYMERASE III GAMMA-TAU SUBUNIT"/>
    <property type="match status" value="1"/>
</dbReference>
<comment type="function">
    <text evidence="11">DNA polymerase III is a complex, multichain enzyme responsible for most of the replicative synthesis in bacteria. This DNA polymerase also exhibits 3' to 5' exonuclease activity.</text>
</comment>
<sequence>MSEPYQVLARKYRPHTFSEMVGQTHTVKTLINALDSNNLHHGFLFTGTRGVGKTTIARIFAKSINCESGVSSKPCGKCATCIEIDKGQSIDLIELDAASHTGVDNMRDILENAQYMPTKNRYKVYLIDEVHMLSKSSFNALLKTLEEPPEHIKFLLATTDPQKVPMTVLSRCLQFTLQKLTHEEILGQLKFIMNSERLKYEESALGQIADFGNGSMRDALSLLDQSISYGNGSVMEKDIKAMLGLVHHDDILTLAKHLFNQDGGACINFVRELSHKGENLTHALKDLSALFHQVSIAQILNTTEVSDDIKALSTQISNQDLQLFYHVAINGNKELPLAPSEEIGFEMTLLRMLSFHSSSSKAEAPSKKKTPNISQTAKTKLKAKQKPTENIAKASQPTLNINSQQEWEKMTKTLEFNTPARLLLKNTLFESADNQTLTLSLDEQFSTLLTNSIQVTIQATLQANFGDITLKINANKLKTQTLAQKETQAGDEKMAVLQKAFLADKGVQKLQQVFNTVINTNSIKEIAKVL</sequence>
<dbReference type="GO" id="GO:0005524">
    <property type="term" value="F:ATP binding"/>
    <property type="evidence" value="ECO:0007669"/>
    <property type="project" value="UniProtKB-KW"/>
</dbReference>
<dbReference type="Gene3D" id="3.40.50.300">
    <property type="entry name" value="P-loop containing nucleotide triphosphate hydrolases"/>
    <property type="match status" value="1"/>
</dbReference>
<dbReference type="CDD" id="cd18137">
    <property type="entry name" value="HLD_clamp_pol_III_gamma_tau"/>
    <property type="match status" value="1"/>
</dbReference>
<dbReference type="SUPFAM" id="SSF52540">
    <property type="entry name" value="P-loop containing nucleoside triphosphate hydrolases"/>
    <property type="match status" value="1"/>
</dbReference>
<keyword evidence="6 11" id="KW-0547">Nucleotide-binding</keyword>
<dbReference type="GO" id="GO:0006261">
    <property type="term" value="P:DNA-templated DNA replication"/>
    <property type="evidence" value="ECO:0007669"/>
    <property type="project" value="TreeGrafter"/>
</dbReference>
<keyword evidence="5" id="KW-0479">Metal-binding</keyword>
<evidence type="ECO:0000256" key="6">
    <source>
        <dbReference type="ARBA" id="ARBA00022741"/>
    </source>
</evidence>
<dbReference type="PRINTS" id="PR00300">
    <property type="entry name" value="CLPPROTEASEA"/>
</dbReference>
<evidence type="ECO:0000256" key="11">
    <source>
        <dbReference type="RuleBase" id="RU364063"/>
    </source>
</evidence>
<evidence type="ECO:0000256" key="2">
    <source>
        <dbReference type="ARBA" id="ARBA00022679"/>
    </source>
</evidence>
<dbReference type="SMART" id="SM00382">
    <property type="entry name" value="AAA"/>
    <property type="match status" value="1"/>
</dbReference>
<keyword evidence="2 11" id="KW-0808">Transferase</keyword>
<evidence type="ECO:0000256" key="4">
    <source>
        <dbReference type="ARBA" id="ARBA00022705"/>
    </source>
</evidence>
<keyword evidence="3 11" id="KW-0548">Nucleotidyltransferase</keyword>
<dbReference type="OrthoDB" id="9810148at2"/>
<dbReference type="InterPro" id="IPR045085">
    <property type="entry name" value="HLD_clamp_pol_III_gamma_tau"/>
</dbReference>
<dbReference type="EC" id="2.7.7.7" evidence="11"/>
<dbReference type="InterPro" id="IPR008921">
    <property type="entry name" value="DNA_pol3_clamp-load_cplx_C"/>
</dbReference>